<dbReference type="InterPro" id="IPR016039">
    <property type="entry name" value="Thiolase-like"/>
</dbReference>
<evidence type="ECO:0000256" key="5">
    <source>
        <dbReference type="ARBA" id="ARBA00023002"/>
    </source>
</evidence>
<dbReference type="Pfam" id="PF02801">
    <property type="entry name" value="Ketoacyl-synt_C"/>
    <property type="match status" value="1"/>
</dbReference>
<dbReference type="InterPro" id="IPR016035">
    <property type="entry name" value="Acyl_Trfase/lysoPLipase"/>
</dbReference>
<dbReference type="Proteomes" id="UP000748025">
    <property type="component" value="Unassembled WGS sequence"/>
</dbReference>
<dbReference type="InterPro" id="IPR036291">
    <property type="entry name" value="NAD(P)-bd_dom_sf"/>
</dbReference>
<dbReference type="SUPFAM" id="SSF53335">
    <property type="entry name" value="S-adenosyl-L-methionine-dependent methyltransferases"/>
    <property type="match status" value="1"/>
</dbReference>
<keyword evidence="5" id="KW-0560">Oxidoreductase</keyword>
<evidence type="ECO:0000256" key="4">
    <source>
        <dbReference type="ARBA" id="ARBA00022857"/>
    </source>
</evidence>
<dbReference type="InterPro" id="IPR049551">
    <property type="entry name" value="PKS_DH_C"/>
</dbReference>
<dbReference type="InterPro" id="IPR049552">
    <property type="entry name" value="PKS_DH_N"/>
</dbReference>
<evidence type="ECO:0000256" key="1">
    <source>
        <dbReference type="ARBA" id="ARBA00022450"/>
    </source>
</evidence>
<dbReference type="InterPro" id="IPR049900">
    <property type="entry name" value="PKS_mFAS_DH"/>
</dbReference>
<dbReference type="GO" id="GO:0004312">
    <property type="term" value="F:fatty acid synthase activity"/>
    <property type="evidence" value="ECO:0007669"/>
    <property type="project" value="TreeGrafter"/>
</dbReference>
<dbReference type="InterPro" id="IPR013968">
    <property type="entry name" value="PKS_KR"/>
</dbReference>
<evidence type="ECO:0000259" key="9">
    <source>
        <dbReference type="PROSITE" id="PS50075"/>
    </source>
</evidence>
<dbReference type="SUPFAM" id="SSF51735">
    <property type="entry name" value="NAD(P)-binding Rossmann-fold domains"/>
    <property type="match status" value="2"/>
</dbReference>
<dbReference type="Pfam" id="PF16197">
    <property type="entry name" value="KAsynt_C_assoc"/>
    <property type="match status" value="1"/>
</dbReference>
<accession>A0A9P7NFP1</accession>
<dbReference type="Pfam" id="PF08659">
    <property type="entry name" value="KR"/>
    <property type="match status" value="1"/>
</dbReference>
<dbReference type="Pfam" id="PF13489">
    <property type="entry name" value="Methyltransf_23"/>
    <property type="match status" value="1"/>
</dbReference>
<keyword evidence="6" id="KW-0511">Multifunctional enzyme</keyword>
<dbReference type="Pfam" id="PF00550">
    <property type="entry name" value="PP-binding"/>
    <property type="match status" value="1"/>
</dbReference>
<dbReference type="InterPro" id="IPR014030">
    <property type="entry name" value="Ketoacyl_synth_N"/>
</dbReference>
<keyword evidence="4" id="KW-0521">NADP</keyword>
<dbReference type="InterPro" id="IPR029063">
    <property type="entry name" value="SAM-dependent_MTases_sf"/>
</dbReference>
<dbReference type="SMART" id="SM00823">
    <property type="entry name" value="PKS_PP"/>
    <property type="match status" value="1"/>
</dbReference>
<dbReference type="OrthoDB" id="329835at2759"/>
<dbReference type="PROSITE" id="PS00012">
    <property type="entry name" value="PHOSPHOPANTETHEINE"/>
    <property type="match status" value="1"/>
</dbReference>
<dbReference type="Pfam" id="PF21089">
    <property type="entry name" value="PKS_DH_N"/>
    <property type="match status" value="1"/>
</dbReference>
<organism evidence="12 13">
    <name type="scientific">Claviceps pusilla</name>
    <dbReference type="NCBI Taxonomy" id="123648"/>
    <lineage>
        <taxon>Eukaryota</taxon>
        <taxon>Fungi</taxon>
        <taxon>Dikarya</taxon>
        <taxon>Ascomycota</taxon>
        <taxon>Pezizomycotina</taxon>
        <taxon>Sordariomycetes</taxon>
        <taxon>Hypocreomycetidae</taxon>
        <taxon>Hypocreales</taxon>
        <taxon>Clavicipitaceae</taxon>
        <taxon>Claviceps</taxon>
    </lineage>
</organism>
<dbReference type="InterPro" id="IPR036736">
    <property type="entry name" value="ACP-like_sf"/>
</dbReference>
<dbReference type="InterPro" id="IPR020807">
    <property type="entry name" value="PKS_DH"/>
</dbReference>
<reference evidence="12" key="1">
    <citation type="journal article" date="2020" name="bioRxiv">
        <title>Whole genome comparisons of ergot fungi reveals the divergence and evolution of species within the genus Claviceps are the result of varying mechanisms driving genome evolution and host range expansion.</title>
        <authorList>
            <person name="Wyka S.A."/>
            <person name="Mondo S.J."/>
            <person name="Liu M."/>
            <person name="Dettman J."/>
            <person name="Nalam V."/>
            <person name="Broders K.D."/>
        </authorList>
    </citation>
    <scope>NUCLEOTIDE SEQUENCE</scope>
    <source>
        <strain evidence="12">CCC 602</strain>
    </source>
</reference>
<feature type="active site" description="Proton acceptor; for dehydratase activity" evidence="8">
    <location>
        <position position="994"/>
    </location>
</feature>
<keyword evidence="3" id="KW-0808">Transferase</keyword>
<dbReference type="SMART" id="SM00827">
    <property type="entry name" value="PKS_AT"/>
    <property type="match status" value="1"/>
</dbReference>
<dbReference type="InterPro" id="IPR057326">
    <property type="entry name" value="KR_dom"/>
</dbReference>
<dbReference type="GO" id="GO:0044550">
    <property type="term" value="P:secondary metabolite biosynthetic process"/>
    <property type="evidence" value="ECO:0007669"/>
    <property type="project" value="TreeGrafter"/>
</dbReference>
<feature type="active site" description="Proton donor; for dehydratase activity" evidence="8">
    <location>
        <position position="1165"/>
    </location>
</feature>
<dbReference type="InterPro" id="IPR050091">
    <property type="entry name" value="PKS_NRPS_Biosynth_Enz"/>
</dbReference>
<feature type="domain" description="Carrier" evidence="9">
    <location>
        <begin position="2446"/>
        <end position="2524"/>
    </location>
</feature>
<dbReference type="Pfam" id="PF14765">
    <property type="entry name" value="PS-DH"/>
    <property type="match status" value="1"/>
</dbReference>
<keyword evidence="1" id="KW-0596">Phosphopantetheine</keyword>
<evidence type="ECO:0000313" key="12">
    <source>
        <dbReference type="EMBL" id="KAG6014053.1"/>
    </source>
</evidence>
<keyword evidence="7" id="KW-0012">Acyltransferase</keyword>
<keyword evidence="2" id="KW-0597">Phosphoprotein</keyword>
<dbReference type="Pfam" id="PF00698">
    <property type="entry name" value="Acyl_transf_1"/>
    <property type="match status" value="1"/>
</dbReference>
<name>A0A9P7NFP1_9HYPO</name>
<evidence type="ECO:0000256" key="3">
    <source>
        <dbReference type="ARBA" id="ARBA00022679"/>
    </source>
</evidence>
<dbReference type="Gene3D" id="3.10.129.110">
    <property type="entry name" value="Polyketide synthase dehydratase"/>
    <property type="match status" value="1"/>
</dbReference>
<proteinExistence type="predicted"/>
<dbReference type="SMART" id="SM00822">
    <property type="entry name" value="PKS_KR"/>
    <property type="match status" value="1"/>
</dbReference>
<dbReference type="InterPro" id="IPR020843">
    <property type="entry name" value="ER"/>
</dbReference>
<dbReference type="InterPro" id="IPR014031">
    <property type="entry name" value="Ketoacyl_synth_C"/>
</dbReference>
<dbReference type="EMBL" id="SRPW01000507">
    <property type="protein sequence ID" value="KAG6014053.1"/>
    <property type="molecule type" value="Genomic_DNA"/>
</dbReference>
<dbReference type="InterPro" id="IPR011032">
    <property type="entry name" value="GroES-like_sf"/>
</dbReference>
<dbReference type="Gene3D" id="3.90.180.10">
    <property type="entry name" value="Medium-chain alcohol dehydrogenases, catalytic domain"/>
    <property type="match status" value="1"/>
</dbReference>
<dbReference type="SUPFAM" id="SSF47336">
    <property type="entry name" value="ACP-like"/>
    <property type="match status" value="1"/>
</dbReference>
<dbReference type="Gene3D" id="3.40.50.720">
    <property type="entry name" value="NAD(P)-binding Rossmann-like Domain"/>
    <property type="match status" value="2"/>
</dbReference>
<dbReference type="InterPro" id="IPR014043">
    <property type="entry name" value="Acyl_transferase_dom"/>
</dbReference>
<dbReference type="CDD" id="cd05195">
    <property type="entry name" value="enoyl_red"/>
    <property type="match status" value="1"/>
</dbReference>
<dbReference type="PROSITE" id="PS52004">
    <property type="entry name" value="KS3_2"/>
    <property type="match status" value="1"/>
</dbReference>
<dbReference type="PANTHER" id="PTHR43775:SF28">
    <property type="entry name" value="SYNTHASE, PUTATIVE-RELATED"/>
    <property type="match status" value="1"/>
</dbReference>
<sequence length="2532" mass="276839">MFGFRMLMCSSAVTRALPESWSSTSASRALQNLELPKLPDEARLVDRIETQKSDSILIKDKTIEMNGSDLAPLAICGMACRLSGGVKTPDELWDFILAKKDGRSRVPASRYNIDAFYSEKKKPSTVSTQYGYFLDESVDPGALDTSCFTMNRSEAERADPQMRLLLEVALETLEDAGVTDWRGRTIGTFIANFAEDWYEMMAKENLPWGINRSAGGSDYLAANRISYEFDLKGPSMIIRTACSSSLVALNEACAAIHKGDCESALVGTSNLILAPGITMAVDENGVLSSDGSCKTFSAEANGTARGEGVAAIFIKPLADAIRDGNPIQAVIRATSHNGDGKTQTPTAPNTEMHEALIRKAYAFAGITDFSETAMVECHGTGTPVGDPTEANAVARVFGEKGVYIGSVKPNIGHCESASGLASVVKMVKALQHRIIPPNIKFMTPHPGIPFKEAKLTVPKEAIPWPRDRLERVSVNSFGIGGANAHVILESAASHNIPPVSDDISDTPRLLLFSANSSKSISRLVDNYKTWLEHNPEKAANLAYTLARRRNHLSHRAFGIAKNGVLESVSTPIHLASSKPTSIIMVFTGQGAHWPQMGRELFESNATFKSSIHLLDKHLREMAANYSIEEELKKPSKTSRLSSAEFSQPLCTALQIAMVDALKAIGIFPHAAVGHSSGEIAAAYAAGALTAREAIAVAHYRGAVALKQKKPGAMAAIGMGWMETKKYIDLVSNVTIACDNSPRSVTISGDVDAVKSVVAAIKEDEPQRLARLLQVDKAYHSYHMKEVGEHYHSQIAGKVAGMRVPASSVLFFSSVTGSLADSDLDLGSRYWQRNLEQPVRFREAVTAVLKHDVGKNAVFLEVGPHGALAGPLRQIFAHVQASQGTSSSTPYVSVMTRNQDCTVSFLAAIGFLHSVNAAVDLGALFPSGTCLSGLPRYPFNHEESYWDEPRPSKAWRNRKFPYHDILGIRVLESTDSEPVWRNLLHVSNAPWLRDHRSGEHILFPFCGYIAMVGEAIRQITNVDEGFTIRNIIVSSALLLSEVKPTELIAAFRPYRLTNVLDSPWWDFTVSAYDGSKWKKHCTGQICTPSGPAEVVRNAEVLQPLPRKLNVRKWYEKMARGDLHLGPSFQTLDVMATSTSEQTATGHIVNGRQGDEAYYHIHPTVLDANLQIMGAAAVNGHARQIKTWLPTSIDQIKVYRCTSDMVINASAKLLSNSSVVGQGTCTSEGRKVVEAVGIRLSPADGAGSTKVAGGQAASRCEWRPAFEFLDVRELFCASMSRASDLRALGELGQLCLRRSQLDLSQSPSKAVLPHLQRFVAWIKSQSTKTTVSLHSSRTDLEKQAIVTRIDSLLNQLAGTPAGPVASAIHHVYANMDSLLSGTSLEDILPEGTLTRVYEYFGRLQQKGFIKALCHSKPNLRILEIGSKKGVSLHRDILDELTRSDGEVLCASYTLTTPGYLAVEAQEKLFPRMDFATLDITQDPLEQGFDETGYDLIIAVNALHENKNAEESLANVKKLVRPNGKLLLQELCPSSGWVDYLLGVLPSWFSSSAEGEPAKPPYFSKEQWESKLAATGFDNLQCAVLDAETPHNIMVTIVASLACEAAVKKVAVLVERQGPIAANILRRLENSGYQVTKCRLGDVPPAGLDVLSLLDIDGPFFHDMTEQRFLEFKAFILGLQDNGHGMLWATHLVDIGCRDPRYAQAVGLARTIRTEQMTTMATCQVEDFADAQSIDRLLQVLAKFLTRQDDDEMHPDLEWAIFGDRVQVPRFHPFVLSDELLVPEEPKDMVTLNVGTRGRFNTLHFARHERQEPDKDEVEVEVYSAGLNPRYDLQDVLVALGTDELPLHTLGSEAAGIVTRVGADVSPDRLRVGDRVVCFCRQDAVSTYTTTLAAVCVRIPASLTFDQAGTMLVPYSTAIHAMVDVARITKGQTVLIHSACEGVGLAAIQVARMLEAELYVTVGNEEEAEYIVNNCNVPRRRIFTSDDASFVDGIMRITHGRGVDLILNSLSGESLHASWTCVAEFGTMVEIGKRDLIGGGKLDMKPFLANRSYCCVDIDGFWKRIHLARALMLSVLDFCVKGLISPLPLEIFPASQIEDAFRVLEKGQHIGRVGVSMKRDGEDDAEMGLQVSSRALKISFRGSASYLLVGGLGGIGRAVSIWMVEHGAREIIFMSRSAHRIDMNDSFIQELQSMGCAVKLQRGDVTKLEDVERAYSVASLPLKGIVQMTMVLESENFTKMSYEQWVASTAPKVQGTWNLHNASVAAGHDLDFFVMYSSLSGIMGQAGQANYASANTFIDSFAQYRNDLGLPASVVDMGAVEDVGYLSEHRAIMNSIVRSGVKPVVEQEVLDAMAICMLLHNQAPRNTAQRACDAASKNAFEFSHKNTFVVGLGLLTPLQDPTNFVTWKKDRRMASYHNQFPAAAGAASTDILRTYLSQAQADPACLKSADAAEVFAVEIGKKLFDLLLKPVDEVKTNMSLVDLGLDSLLALELRAWMRQVFSFDLPTLKIMSMSSLNVLGRYVANEMFTRASAEA</sequence>
<evidence type="ECO:0000256" key="2">
    <source>
        <dbReference type="ARBA" id="ARBA00022553"/>
    </source>
</evidence>
<feature type="domain" description="PKS/mFAS DH" evidence="11">
    <location>
        <begin position="962"/>
        <end position="1247"/>
    </location>
</feature>
<dbReference type="GO" id="GO:0031177">
    <property type="term" value="F:phosphopantetheine binding"/>
    <property type="evidence" value="ECO:0007669"/>
    <property type="project" value="InterPro"/>
</dbReference>
<keyword evidence="13" id="KW-1185">Reference proteome</keyword>
<comment type="caution">
    <text evidence="12">The sequence shown here is derived from an EMBL/GenBank/DDBJ whole genome shotgun (WGS) entry which is preliminary data.</text>
</comment>
<dbReference type="GO" id="GO:0006633">
    <property type="term" value="P:fatty acid biosynthetic process"/>
    <property type="evidence" value="ECO:0007669"/>
    <property type="project" value="TreeGrafter"/>
</dbReference>
<dbReference type="PROSITE" id="PS50075">
    <property type="entry name" value="CARRIER"/>
    <property type="match status" value="1"/>
</dbReference>
<dbReference type="InterPro" id="IPR020806">
    <property type="entry name" value="PKS_PP-bd"/>
</dbReference>
<dbReference type="SUPFAM" id="SSF53901">
    <property type="entry name" value="Thiolase-like"/>
    <property type="match status" value="1"/>
</dbReference>
<dbReference type="PANTHER" id="PTHR43775">
    <property type="entry name" value="FATTY ACID SYNTHASE"/>
    <property type="match status" value="1"/>
</dbReference>
<dbReference type="SUPFAM" id="SSF52151">
    <property type="entry name" value="FabD/lysophospholipase-like"/>
    <property type="match status" value="1"/>
</dbReference>
<dbReference type="InterPro" id="IPR001227">
    <property type="entry name" value="Ac_transferase_dom_sf"/>
</dbReference>
<evidence type="ECO:0000256" key="6">
    <source>
        <dbReference type="ARBA" id="ARBA00023268"/>
    </source>
</evidence>
<dbReference type="InterPro" id="IPR020841">
    <property type="entry name" value="PKS_Beta-ketoAc_synthase_dom"/>
</dbReference>
<dbReference type="SMART" id="SM00829">
    <property type="entry name" value="PKS_ER"/>
    <property type="match status" value="1"/>
</dbReference>
<dbReference type="SMART" id="SM00826">
    <property type="entry name" value="PKS_DH"/>
    <property type="match status" value="1"/>
</dbReference>
<evidence type="ECO:0000259" key="10">
    <source>
        <dbReference type="PROSITE" id="PS52004"/>
    </source>
</evidence>
<evidence type="ECO:0000256" key="8">
    <source>
        <dbReference type="PROSITE-ProRule" id="PRU01363"/>
    </source>
</evidence>
<dbReference type="Gene3D" id="3.40.47.10">
    <property type="match status" value="1"/>
</dbReference>
<feature type="domain" description="Ketosynthase family 3 (KS3)" evidence="10">
    <location>
        <begin position="70"/>
        <end position="490"/>
    </location>
</feature>
<dbReference type="Pfam" id="PF13602">
    <property type="entry name" value="ADH_zinc_N_2"/>
    <property type="match status" value="1"/>
</dbReference>
<feature type="region of interest" description="C-terminal hotdog fold" evidence="8">
    <location>
        <begin position="1104"/>
        <end position="1247"/>
    </location>
</feature>
<dbReference type="InterPro" id="IPR013154">
    <property type="entry name" value="ADH-like_N"/>
</dbReference>
<dbReference type="Pfam" id="PF08240">
    <property type="entry name" value="ADH_N"/>
    <property type="match status" value="1"/>
</dbReference>
<dbReference type="Gene3D" id="3.40.50.150">
    <property type="entry name" value="Vaccinia Virus protein VP39"/>
    <property type="match status" value="1"/>
</dbReference>
<dbReference type="Gene3D" id="3.40.366.10">
    <property type="entry name" value="Malonyl-Coenzyme A Acyl Carrier Protein, domain 2"/>
    <property type="match status" value="1"/>
</dbReference>
<dbReference type="InterPro" id="IPR009081">
    <property type="entry name" value="PP-bd_ACP"/>
</dbReference>
<dbReference type="PROSITE" id="PS52019">
    <property type="entry name" value="PKS_MFAS_DH"/>
    <property type="match status" value="1"/>
</dbReference>
<evidence type="ECO:0000259" key="11">
    <source>
        <dbReference type="PROSITE" id="PS52019"/>
    </source>
</evidence>
<dbReference type="Pfam" id="PF00109">
    <property type="entry name" value="ketoacyl-synt"/>
    <property type="match status" value="1"/>
</dbReference>
<dbReference type="SUPFAM" id="SSF55048">
    <property type="entry name" value="Probable ACP-binding domain of malonyl-CoA ACP transacylase"/>
    <property type="match status" value="1"/>
</dbReference>
<evidence type="ECO:0000256" key="7">
    <source>
        <dbReference type="ARBA" id="ARBA00023315"/>
    </source>
</evidence>
<dbReference type="SUPFAM" id="SSF50129">
    <property type="entry name" value="GroES-like"/>
    <property type="match status" value="1"/>
</dbReference>
<dbReference type="InterPro" id="IPR016036">
    <property type="entry name" value="Malonyl_transacylase_ACP-bd"/>
</dbReference>
<evidence type="ECO:0000313" key="13">
    <source>
        <dbReference type="Proteomes" id="UP000748025"/>
    </source>
</evidence>
<dbReference type="InterPro" id="IPR042104">
    <property type="entry name" value="PKS_dehydratase_sf"/>
</dbReference>
<dbReference type="GO" id="GO:0016491">
    <property type="term" value="F:oxidoreductase activity"/>
    <property type="evidence" value="ECO:0007669"/>
    <property type="project" value="UniProtKB-KW"/>
</dbReference>
<dbReference type="CDD" id="cd00833">
    <property type="entry name" value="PKS"/>
    <property type="match status" value="1"/>
</dbReference>
<protein>
    <submittedName>
        <fullName evidence="12">Type I Iterative PKS</fullName>
    </submittedName>
</protein>
<feature type="region of interest" description="N-terminal hotdog fold" evidence="8">
    <location>
        <begin position="962"/>
        <end position="1091"/>
    </location>
</feature>
<dbReference type="SMART" id="SM00825">
    <property type="entry name" value="PKS_KS"/>
    <property type="match status" value="1"/>
</dbReference>
<dbReference type="Gene3D" id="1.10.1200.10">
    <property type="entry name" value="ACP-like"/>
    <property type="match status" value="1"/>
</dbReference>
<gene>
    <name evidence="12" type="ORF">E4U43_006989</name>
</gene>
<dbReference type="InterPro" id="IPR032821">
    <property type="entry name" value="PKS_assoc"/>
</dbReference>
<dbReference type="InterPro" id="IPR006162">
    <property type="entry name" value="Ppantetheine_attach_site"/>
</dbReference>